<dbReference type="InterPro" id="IPR037856">
    <property type="entry name" value="Sdc1/DPY30"/>
</dbReference>
<dbReference type="PANTHER" id="PTHR23356:SF19">
    <property type="match status" value="1"/>
</dbReference>
<dbReference type="Pfam" id="PF05186">
    <property type="entry name" value="Dpy-30"/>
    <property type="match status" value="1"/>
</dbReference>
<dbReference type="InterPro" id="IPR049630">
    <property type="entry name" value="DYDC-like_DD"/>
</dbReference>
<evidence type="ECO:0000313" key="4">
    <source>
        <dbReference type="EMBL" id="KAK7198602.1"/>
    </source>
</evidence>
<feature type="region of interest" description="Disordered" evidence="3">
    <location>
        <begin position="327"/>
        <end position="367"/>
    </location>
</feature>
<organism evidence="4 5">
    <name type="scientific">Novymonas esmeraldas</name>
    <dbReference type="NCBI Taxonomy" id="1808958"/>
    <lineage>
        <taxon>Eukaryota</taxon>
        <taxon>Discoba</taxon>
        <taxon>Euglenozoa</taxon>
        <taxon>Kinetoplastea</taxon>
        <taxon>Metakinetoplastina</taxon>
        <taxon>Trypanosomatida</taxon>
        <taxon>Trypanosomatidae</taxon>
        <taxon>Novymonas</taxon>
    </lineage>
</organism>
<comment type="caution">
    <text evidence="4">The sequence shown here is derived from an EMBL/GenBank/DDBJ whole genome shotgun (WGS) entry which is preliminary data.</text>
</comment>
<evidence type="ECO:0000256" key="2">
    <source>
        <dbReference type="SAM" id="Coils"/>
    </source>
</evidence>
<feature type="region of interest" description="Disordered" evidence="3">
    <location>
        <begin position="552"/>
        <end position="579"/>
    </location>
</feature>
<evidence type="ECO:0000256" key="1">
    <source>
        <dbReference type="ARBA" id="ARBA00010849"/>
    </source>
</evidence>
<feature type="coiled-coil region" evidence="2">
    <location>
        <begin position="87"/>
        <end position="124"/>
    </location>
</feature>
<comment type="similarity">
    <text evidence="1">Belongs to the dpy-30 family.</text>
</comment>
<evidence type="ECO:0000313" key="5">
    <source>
        <dbReference type="Proteomes" id="UP001430356"/>
    </source>
</evidence>
<dbReference type="Proteomes" id="UP001430356">
    <property type="component" value="Unassembled WGS sequence"/>
</dbReference>
<dbReference type="Gene3D" id="1.20.890.10">
    <property type="entry name" value="cAMP-dependent protein kinase regulatory subunit, dimerization-anchoring domain"/>
    <property type="match status" value="1"/>
</dbReference>
<feature type="region of interest" description="Disordered" evidence="3">
    <location>
        <begin position="124"/>
        <end position="148"/>
    </location>
</feature>
<keyword evidence="2" id="KW-0175">Coiled coil</keyword>
<dbReference type="CDD" id="cd22966">
    <property type="entry name" value="DD_DYDC-like"/>
    <property type="match status" value="1"/>
</dbReference>
<feature type="coiled-coil region" evidence="2">
    <location>
        <begin position="427"/>
        <end position="454"/>
    </location>
</feature>
<protein>
    <submittedName>
        <fullName evidence="4">Dpy-30 motif containing protein</fullName>
    </submittedName>
</protein>
<gene>
    <name evidence="4" type="ORF">NESM_000823300</name>
</gene>
<sequence length="579" mass="62543">MDSAYLKNHVGVLLAKGIAETVTAQPSNPQEYLALFLLHQLQEEERRTDAATRKRKANEMRESWEQQRALREKAAVDVIQRGLHGFQARLRAKRAAEEELREAYEAAEAEAEELLDQESAIKAERGDGEDAEEAGGGEDVEAGAGSGKDPAARAAAALAKKQAALLEARGEFFKSQRFLLTLDKGAVGRLKGELVDMAERVRMGQDATLGAYHRAAAQEAALVEAITTVPTANTTPALSPAAAALAERLVEHRDHRFLSVSYVNYLVLRCVCYLLLNATPKATSTAAKVAALLKPSVLVQQIRAFNPVATYDRGVALRLERLVPELAAGAGGGDGDEDGGDGGDGQRRQSGAPAEDEGPSVSFAQPPTRQVRRAARVLRLCWLDGDYQCEVDPEDYYTEEMVDEDAAKAEADGDDGGAPVESHVPSLASEIEAAAKARERAAELRETVAAQVKQRGGVVLYGLLRFVSAAVAYRQARDAVVQQRQGMGLSVDTSEELPEEEAEDPMNDEALVDEESGEPDVAGVLALQERIGVDTEEALVKVWEARDTRQREAYEMTATSLQRRLDAGGEEEEEEADAA</sequence>
<feature type="compositionally biased region" description="Acidic residues" evidence="3">
    <location>
        <begin position="129"/>
        <end position="141"/>
    </location>
</feature>
<dbReference type="GO" id="GO:0048188">
    <property type="term" value="C:Set1C/COMPASS complex"/>
    <property type="evidence" value="ECO:0007669"/>
    <property type="project" value="InterPro"/>
</dbReference>
<accession>A0AAW0EWD3</accession>
<reference evidence="4 5" key="1">
    <citation type="journal article" date="2021" name="MBio">
        <title>A New Model Trypanosomatid, Novymonas esmeraldas: Genomic Perception of Its 'Candidatus Pandoraea novymonadis' Endosymbiont.</title>
        <authorList>
            <person name="Zakharova A."/>
            <person name="Saura A."/>
            <person name="Butenko A."/>
            <person name="Podesvova L."/>
            <person name="Warmusova S."/>
            <person name="Kostygov A.Y."/>
            <person name="Nenarokova A."/>
            <person name="Lukes J."/>
            <person name="Opperdoes F.R."/>
            <person name="Yurchenko V."/>
        </authorList>
    </citation>
    <scope>NUCLEOTIDE SEQUENCE [LARGE SCALE GENOMIC DNA]</scope>
    <source>
        <strain evidence="4 5">E262AT.01</strain>
    </source>
</reference>
<dbReference type="AlphaFoldDB" id="A0AAW0EWD3"/>
<dbReference type="InterPro" id="IPR007858">
    <property type="entry name" value="Dpy-30_motif"/>
</dbReference>
<keyword evidence="5" id="KW-1185">Reference proteome</keyword>
<name>A0AAW0EWD3_9TRYP</name>
<feature type="compositionally biased region" description="Acidic residues" evidence="3">
    <location>
        <begin position="568"/>
        <end position="579"/>
    </location>
</feature>
<proteinExistence type="inferred from homology"/>
<evidence type="ECO:0000256" key="3">
    <source>
        <dbReference type="SAM" id="MobiDB-lite"/>
    </source>
</evidence>
<dbReference type="PANTHER" id="PTHR23356">
    <property type="entry name" value="DPY30-RELATED"/>
    <property type="match status" value="1"/>
</dbReference>
<dbReference type="EMBL" id="JAECZO010000161">
    <property type="protein sequence ID" value="KAK7198602.1"/>
    <property type="molecule type" value="Genomic_DNA"/>
</dbReference>